<accession>A0A1M6AFS9</accession>
<dbReference type="Proteomes" id="UP000184335">
    <property type="component" value="Unassembled WGS sequence"/>
</dbReference>
<reference evidence="4 5" key="1">
    <citation type="submission" date="2016-11" db="EMBL/GenBank/DDBJ databases">
        <authorList>
            <person name="Jaros S."/>
            <person name="Januszkiewicz K."/>
            <person name="Wedrychowicz H."/>
        </authorList>
    </citation>
    <scope>NUCLEOTIDE SEQUENCE [LARGE SCALE GENOMIC DNA]</scope>
    <source>
        <strain evidence="4 5">DSM 25479</strain>
    </source>
</reference>
<evidence type="ECO:0000313" key="5">
    <source>
        <dbReference type="Proteomes" id="UP000184335"/>
    </source>
</evidence>
<dbReference type="STRING" id="1118202.SAMN05443429_101273"/>
<feature type="chain" id="PRO_5012047968" evidence="2">
    <location>
        <begin position="19"/>
        <end position="345"/>
    </location>
</feature>
<dbReference type="AlphaFoldDB" id="A0A1M6AFS9"/>
<dbReference type="InterPro" id="IPR026444">
    <property type="entry name" value="Secre_tail"/>
</dbReference>
<organism evidence="4 5">
    <name type="scientific">Cruoricaptor ignavus</name>
    <dbReference type="NCBI Taxonomy" id="1118202"/>
    <lineage>
        <taxon>Bacteria</taxon>
        <taxon>Pseudomonadati</taxon>
        <taxon>Bacteroidota</taxon>
        <taxon>Flavobacteriia</taxon>
        <taxon>Flavobacteriales</taxon>
        <taxon>Weeksellaceae</taxon>
        <taxon>Cruoricaptor</taxon>
    </lineage>
</organism>
<dbReference type="EMBL" id="FQYI01000001">
    <property type="protein sequence ID" value="SHI35267.1"/>
    <property type="molecule type" value="Genomic_DNA"/>
</dbReference>
<feature type="domain" description="Secretion system C-terminal sorting" evidence="3">
    <location>
        <begin position="276"/>
        <end position="343"/>
    </location>
</feature>
<sequence>MKKFTLLAGIFLAGISFAQTTVSFEKSENFNVGIFGGQDEENWLVLEDDEGYLPNFLITDEKATHGTQSLKIATHPEYGELFAANMAAYYFLENELAPEDAVFSTDFQMSDAEDTFYEIEGYAYYEFTNDEGEEDYEMETAFWFGMLGGDIYAQLKIIDFGDGEDKRLEKLKQHRKLKAMNRDEEPEDSLFEIIGQYEANKWLNFKAMATDGKLHYYLDGNLVKTVENILTKRDWTLVKLGHNNAGGTAFIDNAKHGTFAQLGIFEKNFSAAKISVYPNPATDFISVKTDEAISLYKIYSADGRKVLEGVKPSGEISVESLAKGSYIFTAKTASGKMISSKFIKK</sequence>
<dbReference type="RefSeq" id="WP_073177581.1">
    <property type="nucleotide sequence ID" value="NZ_FQYI01000001.1"/>
</dbReference>
<evidence type="ECO:0000259" key="3">
    <source>
        <dbReference type="Pfam" id="PF18962"/>
    </source>
</evidence>
<evidence type="ECO:0000256" key="1">
    <source>
        <dbReference type="ARBA" id="ARBA00022729"/>
    </source>
</evidence>
<keyword evidence="5" id="KW-1185">Reference proteome</keyword>
<feature type="signal peptide" evidence="2">
    <location>
        <begin position="1"/>
        <end position="18"/>
    </location>
</feature>
<dbReference type="Pfam" id="PF18962">
    <property type="entry name" value="Por_Secre_tail"/>
    <property type="match status" value="1"/>
</dbReference>
<proteinExistence type="predicted"/>
<evidence type="ECO:0000313" key="4">
    <source>
        <dbReference type="EMBL" id="SHI35267.1"/>
    </source>
</evidence>
<dbReference type="OrthoDB" id="1467680at2"/>
<protein>
    <submittedName>
        <fullName evidence="4">Por secretion system C-terminal sorting domain-containing protein</fullName>
    </submittedName>
</protein>
<name>A0A1M6AFS9_9FLAO</name>
<gene>
    <name evidence="4" type="ORF">SAMN05443429_101273</name>
</gene>
<evidence type="ECO:0000256" key="2">
    <source>
        <dbReference type="SAM" id="SignalP"/>
    </source>
</evidence>
<dbReference type="NCBIfam" id="TIGR04183">
    <property type="entry name" value="Por_Secre_tail"/>
    <property type="match status" value="1"/>
</dbReference>
<keyword evidence="1 2" id="KW-0732">Signal</keyword>